<keyword evidence="3" id="KW-1185">Reference proteome</keyword>
<protein>
    <recommendedName>
        <fullName evidence="1">Reverse transcriptase domain-containing protein</fullName>
    </recommendedName>
</protein>
<name>A0A2G2XMM0_CAPBA</name>
<dbReference type="PANTHER" id="PTHR24559:SF444">
    <property type="entry name" value="REVERSE TRANSCRIPTASE DOMAIN-CONTAINING PROTEIN"/>
    <property type="match status" value="1"/>
</dbReference>
<sequence length="306" mass="35995">MNNSDREWMYDRLLEDELINPRFIDGVESFVEFAKSHPECIDGEKLRCPCNHHGMLIDMEEKEDKKRMEKKRMRIIRMMRMRMRMRIRMRTRTRKRIRTMMKMRMGTRMVMMIMMMMMMMRRRRRRNNMSDTPSLVAGSPDTPGSINISIGSSSSSSITGWLDISVVGEKFVPNGHSISKTITKNFKERQDATGYNEGVLLNPLGASHFSKIDLRSGYHQLKVRECDISKTAFRTQYGHFKFIIMSFGLINVPAAFMDLMNRVFKQYLSMFAIIFIDDVLIYSRSENDHADHLKILFQTLETHKLS</sequence>
<dbReference type="Proteomes" id="UP000224567">
    <property type="component" value="Unassembled WGS sequence"/>
</dbReference>
<dbReference type="EMBL" id="MLFT02000001">
    <property type="protein sequence ID" value="PHT58732.1"/>
    <property type="molecule type" value="Genomic_DNA"/>
</dbReference>
<dbReference type="InterPro" id="IPR053134">
    <property type="entry name" value="RNA-dir_DNA_polymerase"/>
</dbReference>
<dbReference type="CDD" id="cd01647">
    <property type="entry name" value="RT_LTR"/>
    <property type="match status" value="1"/>
</dbReference>
<dbReference type="Gene3D" id="3.10.10.10">
    <property type="entry name" value="HIV Type 1 Reverse Transcriptase, subunit A, domain 1"/>
    <property type="match status" value="1"/>
</dbReference>
<evidence type="ECO:0000313" key="2">
    <source>
        <dbReference type="EMBL" id="PHT58732.1"/>
    </source>
</evidence>
<dbReference type="Gene3D" id="3.30.70.270">
    <property type="match status" value="1"/>
</dbReference>
<proteinExistence type="predicted"/>
<reference evidence="2 3" key="1">
    <citation type="journal article" date="2017" name="Genome Biol.">
        <title>New reference genome sequences of hot pepper reveal the massive evolution of plant disease-resistance genes by retroduplication.</title>
        <authorList>
            <person name="Kim S."/>
            <person name="Park J."/>
            <person name="Yeom S.I."/>
            <person name="Kim Y.M."/>
            <person name="Seo E."/>
            <person name="Kim K.T."/>
            <person name="Kim M.S."/>
            <person name="Lee J.M."/>
            <person name="Cheong K."/>
            <person name="Shin H.S."/>
            <person name="Kim S.B."/>
            <person name="Han K."/>
            <person name="Lee J."/>
            <person name="Park M."/>
            <person name="Lee H.A."/>
            <person name="Lee H.Y."/>
            <person name="Lee Y."/>
            <person name="Oh S."/>
            <person name="Lee J.H."/>
            <person name="Choi E."/>
            <person name="Choi E."/>
            <person name="Lee S.E."/>
            <person name="Jeon J."/>
            <person name="Kim H."/>
            <person name="Choi G."/>
            <person name="Song H."/>
            <person name="Lee J."/>
            <person name="Lee S.C."/>
            <person name="Kwon J.K."/>
            <person name="Lee H.Y."/>
            <person name="Koo N."/>
            <person name="Hong Y."/>
            <person name="Kim R.W."/>
            <person name="Kang W.H."/>
            <person name="Huh J.H."/>
            <person name="Kang B.C."/>
            <person name="Yang T.J."/>
            <person name="Lee Y.H."/>
            <person name="Bennetzen J.L."/>
            <person name="Choi D."/>
        </authorList>
    </citation>
    <scope>NUCLEOTIDE SEQUENCE [LARGE SCALE GENOMIC DNA]</scope>
    <source>
        <strain evidence="3">cv. PBC81</strain>
    </source>
</reference>
<dbReference type="InterPro" id="IPR043128">
    <property type="entry name" value="Rev_trsase/Diguanyl_cyclase"/>
</dbReference>
<dbReference type="InterPro" id="IPR000477">
    <property type="entry name" value="RT_dom"/>
</dbReference>
<dbReference type="Pfam" id="PF00078">
    <property type="entry name" value="RVT_1"/>
    <property type="match status" value="1"/>
</dbReference>
<accession>A0A2G2XMM0</accession>
<dbReference type="PANTHER" id="PTHR24559">
    <property type="entry name" value="TRANSPOSON TY3-I GAG-POL POLYPROTEIN"/>
    <property type="match status" value="1"/>
</dbReference>
<comment type="caution">
    <text evidence="2">The sequence shown here is derived from an EMBL/GenBank/DDBJ whole genome shotgun (WGS) entry which is preliminary data.</text>
</comment>
<gene>
    <name evidence="2" type="ORF">CQW23_01095</name>
</gene>
<evidence type="ECO:0000259" key="1">
    <source>
        <dbReference type="Pfam" id="PF00078"/>
    </source>
</evidence>
<dbReference type="OrthoDB" id="1686402at2759"/>
<dbReference type="STRING" id="33114.A0A2G2XMM0"/>
<evidence type="ECO:0000313" key="3">
    <source>
        <dbReference type="Proteomes" id="UP000224567"/>
    </source>
</evidence>
<feature type="domain" description="Reverse transcriptase" evidence="1">
    <location>
        <begin position="200"/>
        <end position="305"/>
    </location>
</feature>
<dbReference type="InterPro" id="IPR043502">
    <property type="entry name" value="DNA/RNA_pol_sf"/>
</dbReference>
<organism evidence="2 3">
    <name type="scientific">Capsicum baccatum</name>
    <name type="common">Peruvian pepper</name>
    <dbReference type="NCBI Taxonomy" id="33114"/>
    <lineage>
        <taxon>Eukaryota</taxon>
        <taxon>Viridiplantae</taxon>
        <taxon>Streptophyta</taxon>
        <taxon>Embryophyta</taxon>
        <taxon>Tracheophyta</taxon>
        <taxon>Spermatophyta</taxon>
        <taxon>Magnoliopsida</taxon>
        <taxon>eudicotyledons</taxon>
        <taxon>Gunneridae</taxon>
        <taxon>Pentapetalae</taxon>
        <taxon>asterids</taxon>
        <taxon>lamiids</taxon>
        <taxon>Solanales</taxon>
        <taxon>Solanaceae</taxon>
        <taxon>Solanoideae</taxon>
        <taxon>Capsiceae</taxon>
        <taxon>Capsicum</taxon>
    </lineage>
</organism>
<dbReference type="SUPFAM" id="SSF56672">
    <property type="entry name" value="DNA/RNA polymerases"/>
    <property type="match status" value="1"/>
</dbReference>
<reference evidence="3" key="2">
    <citation type="journal article" date="2017" name="J. Anim. Genet.">
        <title>Multiple reference genome sequences of hot pepper reveal the massive evolution of plant disease resistance genes by retroduplication.</title>
        <authorList>
            <person name="Kim S."/>
            <person name="Park J."/>
            <person name="Yeom S.-I."/>
            <person name="Kim Y.-M."/>
            <person name="Seo E."/>
            <person name="Kim K.-T."/>
            <person name="Kim M.-S."/>
            <person name="Lee J.M."/>
            <person name="Cheong K."/>
            <person name="Shin H.-S."/>
            <person name="Kim S.-B."/>
            <person name="Han K."/>
            <person name="Lee J."/>
            <person name="Park M."/>
            <person name="Lee H.-A."/>
            <person name="Lee H.-Y."/>
            <person name="Lee Y."/>
            <person name="Oh S."/>
            <person name="Lee J.H."/>
            <person name="Choi E."/>
            <person name="Choi E."/>
            <person name="Lee S.E."/>
            <person name="Jeon J."/>
            <person name="Kim H."/>
            <person name="Choi G."/>
            <person name="Song H."/>
            <person name="Lee J."/>
            <person name="Lee S.-C."/>
            <person name="Kwon J.-K."/>
            <person name="Lee H.-Y."/>
            <person name="Koo N."/>
            <person name="Hong Y."/>
            <person name="Kim R.W."/>
            <person name="Kang W.-H."/>
            <person name="Huh J.H."/>
            <person name="Kang B.-C."/>
            <person name="Yang T.-J."/>
            <person name="Lee Y.-H."/>
            <person name="Bennetzen J.L."/>
            <person name="Choi D."/>
        </authorList>
    </citation>
    <scope>NUCLEOTIDE SEQUENCE [LARGE SCALE GENOMIC DNA]</scope>
    <source>
        <strain evidence="3">cv. PBC81</strain>
    </source>
</reference>
<dbReference type="AlphaFoldDB" id="A0A2G2XMM0"/>